<keyword evidence="2" id="KW-1185">Reference proteome</keyword>
<sequence length="152" mass="17023">MGNKRRTSAESRCFLLLRSASQRAPLKELGLTHSTKWDISSVKVKRAAPFVHNEIAVLLQSFGPSTTNLLAIVKKAFMIRPKRGMNKFFINRPNWGQGRSQRTGASARSILVGSRFVQFESIARDFPKEMASLYILLSPIVSSIRCISKLSL</sequence>
<dbReference type="EMBL" id="CAIX01001219">
    <property type="protein sequence ID" value="CCI11556.1"/>
    <property type="molecule type" value="Genomic_DNA"/>
</dbReference>
<reference evidence="1 2" key="1">
    <citation type="submission" date="2012-05" db="EMBL/GenBank/DDBJ databases">
        <title>Recombination and specialization in a pathogen metapopulation.</title>
        <authorList>
            <person name="Gardiner A."/>
            <person name="Kemen E."/>
            <person name="Schultz-Larsen T."/>
            <person name="MacLean D."/>
            <person name="Van Oosterhout C."/>
            <person name="Jones J.D.G."/>
        </authorList>
    </citation>
    <scope>NUCLEOTIDE SEQUENCE [LARGE SCALE GENOMIC DNA]</scope>
    <source>
        <strain evidence="1 2">Ac Nc2</strain>
    </source>
</reference>
<proteinExistence type="predicted"/>
<evidence type="ECO:0000313" key="2">
    <source>
        <dbReference type="Proteomes" id="UP000053237"/>
    </source>
</evidence>
<name>A0A024FX24_9STRA</name>
<accession>A0A024FX24</accession>
<organism evidence="1 2">
    <name type="scientific">Albugo candida</name>
    <dbReference type="NCBI Taxonomy" id="65357"/>
    <lineage>
        <taxon>Eukaryota</taxon>
        <taxon>Sar</taxon>
        <taxon>Stramenopiles</taxon>
        <taxon>Oomycota</taxon>
        <taxon>Peronosporomycetes</taxon>
        <taxon>Albuginales</taxon>
        <taxon>Albuginaceae</taxon>
        <taxon>Albugo</taxon>
    </lineage>
</organism>
<comment type="caution">
    <text evidence="1">The sequence shown here is derived from an EMBL/GenBank/DDBJ whole genome shotgun (WGS) entry which is preliminary data.</text>
</comment>
<dbReference type="Proteomes" id="UP000053237">
    <property type="component" value="Unassembled WGS sequence"/>
</dbReference>
<dbReference type="AlphaFoldDB" id="A0A024FX24"/>
<dbReference type="InParanoid" id="A0A024FX24"/>
<gene>
    <name evidence="1" type="ORF">BN9_131130</name>
</gene>
<evidence type="ECO:0000313" key="1">
    <source>
        <dbReference type="EMBL" id="CCI11556.1"/>
    </source>
</evidence>
<protein>
    <submittedName>
        <fullName evidence="1">Uncharacterized protein</fullName>
    </submittedName>
</protein>